<dbReference type="RefSeq" id="WP_078810826.1">
    <property type="nucleotide sequence ID" value="NZ_FUWM01000023.1"/>
</dbReference>
<dbReference type="PANTHER" id="PTHR44167">
    <property type="entry name" value="OVARIAN-SPECIFIC SERINE/THREONINE-PROTEIN KINASE LOK-RELATED"/>
    <property type="match status" value="1"/>
</dbReference>
<dbReference type="PROSITE" id="PS00108">
    <property type="entry name" value="PROTEIN_KINASE_ST"/>
    <property type="match status" value="1"/>
</dbReference>
<dbReference type="GO" id="GO:0005524">
    <property type="term" value="F:ATP binding"/>
    <property type="evidence" value="ECO:0007669"/>
    <property type="project" value="InterPro"/>
</dbReference>
<dbReference type="AlphaFoldDB" id="A0A1T4Q259"/>
<accession>A0A1T4Q259</accession>
<dbReference type="GO" id="GO:0004674">
    <property type="term" value="F:protein serine/threonine kinase activity"/>
    <property type="evidence" value="ECO:0007669"/>
    <property type="project" value="TreeGrafter"/>
</dbReference>
<feature type="domain" description="Protein kinase" evidence="1">
    <location>
        <begin position="30"/>
        <end position="302"/>
    </location>
</feature>
<dbReference type="InterPro" id="IPR000719">
    <property type="entry name" value="Prot_kinase_dom"/>
</dbReference>
<keyword evidence="3" id="KW-1185">Reference proteome</keyword>
<dbReference type="PROSITE" id="PS50011">
    <property type="entry name" value="PROTEIN_KINASE_DOM"/>
    <property type="match status" value="1"/>
</dbReference>
<dbReference type="GO" id="GO:0005737">
    <property type="term" value="C:cytoplasm"/>
    <property type="evidence" value="ECO:0007669"/>
    <property type="project" value="TreeGrafter"/>
</dbReference>
<dbReference type="Proteomes" id="UP000190625">
    <property type="component" value="Unassembled WGS sequence"/>
</dbReference>
<organism evidence="2 3">
    <name type="scientific">Selenihalanaerobacter shriftii</name>
    <dbReference type="NCBI Taxonomy" id="142842"/>
    <lineage>
        <taxon>Bacteria</taxon>
        <taxon>Bacillati</taxon>
        <taxon>Bacillota</taxon>
        <taxon>Clostridia</taxon>
        <taxon>Halanaerobiales</taxon>
        <taxon>Halobacteroidaceae</taxon>
        <taxon>Selenihalanaerobacter</taxon>
    </lineage>
</organism>
<sequence>MEEAYNLHVENEQIDYIYLPETTILNEKYAIVEKLTERSNLSIVYLAINIQTKQRVVVKEFFSANLVLRDLDGINIVCKNSLHKDKLENEKESFLNEAKVMQKLQNKNIAKCYDYFKENNTVYIVMKYYPGETLTDYLRKNDDISINEFLEDVYFSLLNAIHSIHKEGYIHRDIKPDNIIINQNKPILIDFGSTINYKKEDHDKIILTPGFSPIEFYSTKTKQGIYSDIYSLSAILYYFCTKTIPDEVIDRIIEDNLISVNHLNNQISDYLNDFIMRNLSLDYNKRDKSLHFFKLKLWKEYLKFKFKKIIM</sequence>
<dbReference type="Pfam" id="PF00069">
    <property type="entry name" value="Pkinase"/>
    <property type="match status" value="1"/>
</dbReference>
<protein>
    <submittedName>
        <fullName evidence="2">Protein kinase domain-containing protein</fullName>
    </submittedName>
</protein>
<dbReference type="SMART" id="SM00220">
    <property type="entry name" value="S_TKc"/>
    <property type="match status" value="1"/>
</dbReference>
<name>A0A1T4Q259_9FIRM</name>
<evidence type="ECO:0000313" key="3">
    <source>
        <dbReference type="Proteomes" id="UP000190625"/>
    </source>
</evidence>
<evidence type="ECO:0000259" key="1">
    <source>
        <dbReference type="PROSITE" id="PS50011"/>
    </source>
</evidence>
<proteinExistence type="predicted"/>
<dbReference type="CDD" id="cd14014">
    <property type="entry name" value="STKc_PknB_like"/>
    <property type="match status" value="1"/>
</dbReference>
<dbReference type="InterPro" id="IPR008271">
    <property type="entry name" value="Ser/Thr_kinase_AS"/>
</dbReference>
<dbReference type="STRING" id="142842.SAMN02745118_02397"/>
<gene>
    <name evidence="2" type="ORF">SAMN02745118_02397</name>
</gene>
<reference evidence="3" key="1">
    <citation type="submission" date="2017-02" db="EMBL/GenBank/DDBJ databases">
        <authorList>
            <person name="Varghese N."/>
            <person name="Submissions S."/>
        </authorList>
    </citation>
    <scope>NUCLEOTIDE SEQUENCE [LARGE SCALE GENOMIC DNA]</scope>
    <source>
        <strain evidence="3">ATCC BAA-73</strain>
    </source>
</reference>
<dbReference type="Gene3D" id="1.10.510.10">
    <property type="entry name" value="Transferase(Phosphotransferase) domain 1"/>
    <property type="match status" value="1"/>
</dbReference>
<dbReference type="InterPro" id="IPR011009">
    <property type="entry name" value="Kinase-like_dom_sf"/>
</dbReference>
<dbReference type="OrthoDB" id="9788659at2"/>
<keyword evidence="2" id="KW-0808">Transferase</keyword>
<keyword evidence="2" id="KW-0418">Kinase</keyword>
<dbReference type="EMBL" id="FUWM01000023">
    <property type="protein sequence ID" value="SJZ97581.1"/>
    <property type="molecule type" value="Genomic_DNA"/>
</dbReference>
<dbReference type="SUPFAM" id="SSF56112">
    <property type="entry name" value="Protein kinase-like (PK-like)"/>
    <property type="match status" value="1"/>
</dbReference>
<dbReference type="PANTHER" id="PTHR44167:SF24">
    <property type="entry name" value="SERINE_THREONINE-PROTEIN KINASE CHK2"/>
    <property type="match status" value="1"/>
</dbReference>
<evidence type="ECO:0000313" key="2">
    <source>
        <dbReference type="EMBL" id="SJZ97581.1"/>
    </source>
</evidence>